<dbReference type="NCBIfam" id="TIGR00916">
    <property type="entry name" value="2A0604s01"/>
    <property type="match status" value="1"/>
</dbReference>
<organism evidence="12 13">
    <name type="scientific">Dermacoccus abyssi</name>
    <dbReference type="NCBI Taxonomy" id="322596"/>
    <lineage>
        <taxon>Bacteria</taxon>
        <taxon>Bacillati</taxon>
        <taxon>Actinomycetota</taxon>
        <taxon>Actinomycetes</taxon>
        <taxon>Micrococcales</taxon>
        <taxon>Dermacoccaceae</taxon>
        <taxon>Dermacoccus</taxon>
    </lineage>
</organism>
<feature type="transmembrane region" description="Helical" evidence="9">
    <location>
        <begin position="27"/>
        <end position="47"/>
    </location>
</feature>
<dbReference type="Pfam" id="PF02355">
    <property type="entry name" value="SecD_SecF_C"/>
    <property type="match status" value="1"/>
</dbReference>
<evidence type="ECO:0000313" key="13">
    <source>
        <dbReference type="Proteomes" id="UP000285376"/>
    </source>
</evidence>
<dbReference type="PANTHER" id="PTHR30081">
    <property type="entry name" value="PROTEIN-EXPORT MEMBRANE PROTEIN SEC"/>
    <property type="match status" value="1"/>
</dbReference>
<name>A0A417Z6D9_9MICO</name>
<comment type="subunit">
    <text evidence="9">Forms a complex with SecD. Part of the essential Sec protein translocation apparatus which comprises SecA, SecYEG and auxiliary proteins SecDF. Other proteins may also be involved.</text>
</comment>
<dbReference type="GO" id="GO:0043952">
    <property type="term" value="P:protein transport by the Sec complex"/>
    <property type="evidence" value="ECO:0007669"/>
    <property type="project" value="UniProtKB-UniRule"/>
</dbReference>
<feature type="transmembrane region" description="Helical" evidence="9">
    <location>
        <begin position="174"/>
        <end position="194"/>
    </location>
</feature>
<evidence type="ECO:0000313" key="12">
    <source>
        <dbReference type="EMBL" id="RHW46174.1"/>
    </source>
</evidence>
<feature type="domain" description="Protein export membrane protein SecD/SecF C-terminal" evidence="11">
    <location>
        <begin position="120"/>
        <end position="312"/>
    </location>
</feature>
<dbReference type="GO" id="GO:0015450">
    <property type="term" value="F:protein-transporting ATPase activity"/>
    <property type="evidence" value="ECO:0007669"/>
    <property type="project" value="InterPro"/>
</dbReference>
<evidence type="ECO:0000259" key="11">
    <source>
        <dbReference type="Pfam" id="PF02355"/>
    </source>
</evidence>
<feature type="region of interest" description="Disordered" evidence="10">
    <location>
        <begin position="328"/>
        <end position="378"/>
    </location>
</feature>
<gene>
    <name evidence="9 12" type="primary">secF</name>
    <name evidence="12" type="ORF">D1832_06815</name>
</gene>
<keyword evidence="8 9" id="KW-0472">Membrane</keyword>
<evidence type="ECO:0000256" key="6">
    <source>
        <dbReference type="ARBA" id="ARBA00022989"/>
    </source>
</evidence>
<protein>
    <recommendedName>
        <fullName evidence="9">Protein-export membrane protein SecF</fullName>
    </recommendedName>
</protein>
<evidence type="ECO:0000256" key="5">
    <source>
        <dbReference type="ARBA" id="ARBA00022927"/>
    </source>
</evidence>
<evidence type="ECO:0000256" key="8">
    <source>
        <dbReference type="ARBA" id="ARBA00023136"/>
    </source>
</evidence>
<dbReference type="InterPro" id="IPR005665">
    <property type="entry name" value="SecF_bac"/>
</dbReference>
<dbReference type="PANTHER" id="PTHR30081:SF8">
    <property type="entry name" value="PROTEIN TRANSLOCASE SUBUNIT SECF"/>
    <property type="match status" value="1"/>
</dbReference>
<dbReference type="PRINTS" id="PR01755">
    <property type="entry name" value="SECFTRNLCASE"/>
</dbReference>
<dbReference type="InterPro" id="IPR022645">
    <property type="entry name" value="SecD/SecF_bac"/>
</dbReference>
<keyword evidence="5 9" id="KW-0653">Protein transport</keyword>
<evidence type="ECO:0000256" key="3">
    <source>
        <dbReference type="ARBA" id="ARBA00022475"/>
    </source>
</evidence>
<reference evidence="12 13" key="1">
    <citation type="submission" date="2018-08" db="EMBL/GenBank/DDBJ databases">
        <title>Whole genome sequence analysis of Dermacoccus abyssi bacteria isolated from Deep Mariana trench Micromonospora spp reveals genes involved in the environmental adaptation and production of secondary metabolites.</title>
        <authorList>
            <person name="Abdel-Mageed W.M."/>
            <person name="Lehri B."/>
            <person name="Nouioui I."/>
            <person name="Goodfellow I."/>
            <person name="Jaspars M."/>
            <person name="Karlyshev A."/>
        </authorList>
    </citation>
    <scope>NUCLEOTIDE SEQUENCE [LARGE SCALE GENOMIC DNA]</scope>
    <source>
        <strain evidence="12 13">MT1.1</strain>
    </source>
</reference>
<evidence type="ECO:0000256" key="9">
    <source>
        <dbReference type="HAMAP-Rule" id="MF_01464"/>
    </source>
</evidence>
<evidence type="ECO:0000256" key="10">
    <source>
        <dbReference type="SAM" id="MobiDB-lite"/>
    </source>
</evidence>
<dbReference type="HAMAP" id="MF_01464_B">
    <property type="entry name" value="SecF_B"/>
    <property type="match status" value="1"/>
</dbReference>
<dbReference type="Proteomes" id="UP000285376">
    <property type="component" value="Unassembled WGS sequence"/>
</dbReference>
<dbReference type="GO" id="GO:0065002">
    <property type="term" value="P:intracellular protein transmembrane transport"/>
    <property type="evidence" value="ECO:0007669"/>
    <property type="project" value="UniProtKB-UniRule"/>
</dbReference>
<comment type="caution">
    <text evidence="12">The sequence shown here is derived from an EMBL/GenBank/DDBJ whole genome shotgun (WGS) entry which is preliminary data.</text>
</comment>
<dbReference type="NCBIfam" id="TIGR00966">
    <property type="entry name" value="transloc_SecF"/>
    <property type="match status" value="1"/>
</dbReference>
<proteinExistence type="inferred from homology"/>
<feature type="transmembrane region" description="Helical" evidence="9">
    <location>
        <begin position="148"/>
        <end position="167"/>
    </location>
</feature>
<dbReference type="Gene3D" id="1.20.1640.10">
    <property type="entry name" value="Multidrug efflux transporter AcrB transmembrane domain"/>
    <property type="match status" value="1"/>
</dbReference>
<dbReference type="InterPro" id="IPR022813">
    <property type="entry name" value="SecD/SecF_arch_bac"/>
</dbReference>
<evidence type="ECO:0000256" key="1">
    <source>
        <dbReference type="ARBA" id="ARBA00004651"/>
    </source>
</evidence>
<dbReference type="GO" id="GO:0006605">
    <property type="term" value="P:protein targeting"/>
    <property type="evidence" value="ECO:0007669"/>
    <property type="project" value="UniProtKB-UniRule"/>
</dbReference>
<evidence type="ECO:0000256" key="7">
    <source>
        <dbReference type="ARBA" id="ARBA00023010"/>
    </source>
</evidence>
<dbReference type="InterPro" id="IPR055344">
    <property type="entry name" value="SecD_SecF_C_bact"/>
</dbReference>
<dbReference type="RefSeq" id="WP_118913201.1">
    <property type="nucleotide sequence ID" value="NZ_CBCRVH010000008.1"/>
</dbReference>
<dbReference type="GO" id="GO:0005886">
    <property type="term" value="C:plasma membrane"/>
    <property type="evidence" value="ECO:0007669"/>
    <property type="project" value="UniProtKB-SubCell"/>
</dbReference>
<sequence length="378" mass="40108">MASFATFGNDLYTGRRQFDFIGKRKRWYALTAVLLVLAAAGLFGRGLNFGLEFTGGSEIRVPGISNTASYDTRAADAVTSVTKTESNLRVSKLGEGTVRVQAEKLGDGTPATTEAVKNALAKEFDVPATSAETSFIGPSWGESVTNKAIVALFVFLAFVSVVLALYFRTWKMAAAALIALIHDLFFTVGIYALTGLEVTPATMIGFLTILGYSIYDTVVVFDKVRENASEAFATGRRSFDQAANYAVNQMLVRSINTSVVALLPIAAILVVGVFFIGPSTLLDIAVALFIGVAVGTFSSIFIATPALTDLRRREKGVQELARRAKAYQKRAAGDSDEEAGHGAESSGVLTSRAASGAASGASATMRRRGAHPAAQRDE</sequence>
<keyword evidence="4 9" id="KW-0812">Transmembrane</keyword>
<keyword evidence="6 9" id="KW-1133">Transmembrane helix</keyword>
<evidence type="ECO:0000256" key="4">
    <source>
        <dbReference type="ARBA" id="ARBA00022692"/>
    </source>
</evidence>
<accession>A0A417Z6D9</accession>
<comment type="similarity">
    <text evidence="9">Belongs to the SecD/SecF family. SecF subfamily.</text>
</comment>
<comment type="function">
    <text evidence="9">Part of the Sec protein translocase complex. Interacts with the SecYEG preprotein conducting channel. SecDF uses the proton motive force (PMF) to complete protein translocation after the ATP-dependent function of SecA.</text>
</comment>
<keyword evidence="2 9" id="KW-0813">Transport</keyword>
<dbReference type="SUPFAM" id="SSF82866">
    <property type="entry name" value="Multidrug efflux transporter AcrB transmembrane domain"/>
    <property type="match status" value="1"/>
</dbReference>
<keyword evidence="7 9" id="KW-0811">Translocation</keyword>
<feature type="transmembrane region" description="Helical" evidence="9">
    <location>
        <begin position="200"/>
        <end position="221"/>
    </location>
</feature>
<dbReference type="InterPro" id="IPR022646">
    <property type="entry name" value="SecD/SecF_CS"/>
</dbReference>
<feature type="compositionally biased region" description="Low complexity" evidence="10">
    <location>
        <begin position="351"/>
        <end position="364"/>
    </location>
</feature>
<dbReference type="AlphaFoldDB" id="A0A417Z6D9"/>
<evidence type="ECO:0000256" key="2">
    <source>
        <dbReference type="ARBA" id="ARBA00022448"/>
    </source>
</evidence>
<dbReference type="Pfam" id="PF07549">
    <property type="entry name" value="Sec_GG"/>
    <property type="match status" value="1"/>
</dbReference>
<comment type="subcellular location">
    <subcellularLocation>
        <location evidence="1 9">Cell membrane</location>
        <topology evidence="1 9">Multi-pass membrane protein</topology>
    </subcellularLocation>
</comment>
<feature type="transmembrane region" description="Helical" evidence="9">
    <location>
        <begin position="284"/>
        <end position="307"/>
    </location>
</feature>
<dbReference type="EMBL" id="QWLM01000006">
    <property type="protein sequence ID" value="RHW46174.1"/>
    <property type="molecule type" value="Genomic_DNA"/>
</dbReference>
<dbReference type="InterPro" id="IPR048634">
    <property type="entry name" value="SecD_SecF_C"/>
</dbReference>
<feature type="transmembrane region" description="Helical" evidence="9">
    <location>
        <begin position="259"/>
        <end position="278"/>
    </location>
</feature>
<keyword evidence="3 9" id="KW-1003">Cell membrane</keyword>